<dbReference type="AlphaFoldDB" id="W4FQ24"/>
<evidence type="ECO:0000313" key="1">
    <source>
        <dbReference type="EMBL" id="ETV69560.1"/>
    </source>
</evidence>
<dbReference type="RefSeq" id="XP_009840984.1">
    <property type="nucleotide sequence ID" value="XM_009842682.1"/>
</dbReference>
<dbReference type="OrthoDB" id="88108at2759"/>
<gene>
    <name evidence="1" type="ORF">H257_14796</name>
</gene>
<accession>W4FQ24</accession>
<proteinExistence type="predicted"/>
<dbReference type="VEuPathDB" id="FungiDB:H257_14796"/>
<dbReference type="EMBL" id="KI913175">
    <property type="protein sequence ID" value="ETV69560.1"/>
    <property type="molecule type" value="Genomic_DNA"/>
</dbReference>
<organism evidence="1">
    <name type="scientific">Aphanomyces astaci</name>
    <name type="common">Crayfish plague agent</name>
    <dbReference type="NCBI Taxonomy" id="112090"/>
    <lineage>
        <taxon>Eukaryota</taxon>
        <taxon>Sar</taxon>
        <taxon>Stramenopiles</taxon>
        <taxon>Oomycota</taxon>
        <taxon>Saprolegniomycetes</taxon>
        <taxon>Saprolegniales</taxon>
        <taxon>Verrucalvaceae</taxon>
        <taxon>Aphanomyces</taxon>
    </lineage>
</organism>
<sequence>MWQECELVKKAYIAARDRKPWEQWVENFVSFVPGQTEAERSWNYSLRRFWEKHGEVHASSNDPKHKQEKAKNEWVRLVSELHKFAGTSVFHFLFHNVHPYWAEITQEPYSLASMQTSLGEEETVRYIETHGTSRWPDIVAFSGGMRLQ</sequence>
<protein>
    <submittedName>
        <fullName evidence="1">Uncharacterized protein</fullName>
    </submittedName>
</protein>
<dbReference type="GeneID" id="20816792"/>
<reference evidence="1" key="1">
    <citation type="submission" date="2013-12" db="EMBL/GenBank/DDBJ databases">
        <title>The Genome Sequence of Aphanomyces astaci APO3.</title>
        <authorList>
            <consortium name="The Broad Institute Genomics Platform"/>
            <person name="Russ C."/>
            <person name="Tyler B."/>
            <person name="van West P."/>
            <person name="Dieguez-Uribeondo J."/>
            <person name="Young S.K."/>
            <person name="Zeng Q."/>
            <person name="Gargeya S."/>
            <person name="Fitzgerald M."/>
            <person name="Abouelleil A."/>
            <person name="Alvarado L."/>
            <person name="Chapman S.B."/>
            <person name="Gainer-Dewar J."/>
            <person name="Goldberg J."/>
            <person name="Griggs A."/>
            <person name="Gujja S."/>
            <person name="Hansen M."/>
            <person name="Howarth C."/>
            <person name="Imamovic A."/>
            <person name="Ireland A."/>
            <person name="Larimer J."/>
            <person name="McCowan C."/>
            <person name="Murphy C."/>
            <person name="Pearson M."/>
            <person name="Poon T.W."/>
            <person name="Priest M."/>
            <person name="Roberts A."/>
            <person name="Saif S."/>
            <person name="Shea T."/>
            <person name="Sykes S."/>
            <person name="Wortman J."/>
            <person name="Nusbaum C."/>
            <person name="Birren B."/>
        </authorList>
    </citation>
    <scope>NUCLEOTIDE SEQUENCE [LARGE SCALE GENOMIC DNA]</scope>
    <source>
        <strain evidence="1">APO3</strain>
    </source>
</reference>
<name>W4FQ24_APHAT</name>